<organism evidence="1 2">
    <name type="scientific">Sipha flava</name>
    <name type="common">yellow sugarcane aphid</name>
    <dbReference type="NCBI Taxonomy" id="143950"/>
    <lineage>
        <taxon>Eukaryota</taxon>
        <taxon>Metazoa</taxon>
        <taxon>Ecdysozoa</taxon>
        <taxon>Arthropoda</taxon>
        <taxon>Hexapoda</taxon>
        <taxon>Insecta</taxon>
        <taxon>Pterygota</taxon>
        <taxon>Neoptera</taxon>
        <taxon>Paraneoptera</taxon>
        <taxon>Hemiptera</taxon>
        <taxon>Sternorrhyncha</taxon>
        <taxon>Aphidomorpha</taxon>
        <taxon>Aphidoidea</taxon>
        <taxon>Aphididae</taxon>
        <taxon>Sipha</taxon>
    </lineage>
</organism>
<evidence type="ECO:0000313" key="1">
    <source>
        <dbReference type="Proteomes" id="UP000694846"/>
    </source>
</evidence>
<accession>A0A8B8F995</accession>
<dbReference type="GeneID" id="112681303"/>
<dbReference type="AlphaFoldDB" id="A0A8B8F995"/>
<proteinExistence type="predicted"/>
<name>A0A8B8F995_9HEMI</name>
<dbReference type="RefSeq" id="XP_025407353.1">
    <property type="nucleotide sequence ID" value="XM_025551568.1"/>
</dbReference>
<sequence length="239" mass="27712">MINMSIINWIYKTLGIDNSSSSFDVPSEYKLSTKEPDLNMNFGHNDFEEDSFENNLNKLFHLSFEEILKQFEAELEFSDINESIKNNDFLDQFNAKKDYFNQVPDVIEYNTNKIPKKNFLVRNYFLKQNSVSNILNEPPIRETVSPQLYFGQSSPSSSSSTRTFISGNYNGRRIEKETSSKQLQGGLIEKVIVMRDGNQKCVTTIIENVKTGEQNCQKNLVNLDESQLNEFENRFSKFK</sequence>
<protein>
    <submittedName>
        <fullName evidence="2">Uncharacterized protein LOC112681303</fullName>
    </submittedName>
</protein>
<dbReference type="Proteomes" id="UP000694846">
    <property type="component" value="Unplaced"/>
</dbReference>
<evidence type="ECO:0000313" key="2">
    <source>
        <dbReference type="RefSeq" id="XP_025407353.1"/>
    </source>
</evidence>
<dbReference type="OrthoDB" id="6611298at2759"/>
<reference evidence="2" key="1">
    <citation type="submission" date="2025-08" db="UniProtKB">
        <authorList>
            <consortium name="RefSeq"/>
        </authorList>
    </citation>
    <scope>IDENTIFICATION</scope>
    <source>
        <tissue evidence="2">Whole body</tissue>
    </source>
</reference>
<gene>
    <name evidence="2" type="primary">LOC112681303</name>
</gene>
<keyword evidence="1" id="KW-1185">Reference proteome</keyword>